<protein>
    <submittedName>
        <fullName evidence="2">Uncharacterized protein</fullName>
    </submittedName>
</protein>
<feature type="non-terminal residue" evidence="2">
    <location>
        <position position="493"/>
    </location>
</feature>
<dbReference type="EMBL" id="ASPP01038655">
    <property type="protein sequence ID" value="ETO01311.1"/>
    <property type="molecule type" value="Genomic_DNA"/>
</dbReference>
<name>X6LIX4_RETFI</name>
<gene>
    <name evidence="2" type="ORF">RFI_36129</name>
</gene>
<evidence type="ECO:0000313" key="2">
    <source>
        <dbReference type="EMBL" id="ETO01311.1"/>
    </source>
</evidence>
<evidence type="ECO:0000256" key="1">
    <source>
        <dbReference type="SAM" id="MobiDB-lite"/>
    </source>
</evidence>
<sequence length="493" mass="58468">ILQYLLLQKWLKECSISLDNNYKWSAWKWFEVISCIFEECKSELPQSISTALGSDLSIIRKNSKLEYFFLIPCLNYLSLPTIKNFFSINFSQLFEDSNSEWKCDDIETKLISVIKTDLRIRELEQANAPIYCEMYVIDLLNGNKDTTLSQSILKFLFQQSKEVWNNICSMDNDNKCWEVMLTAFQKDFEQWNLYLAELENKGIFGDDSVRKSFLNQFMNNNEFIKLVMVSTKDFLAFIAFFQEQKIIWKEETELLATIENYSEKILYEKEAVFGLIDLLWNVNKFHCFKLELNDSFDSERRRNLIKELLGKGQTNLKNLEVWVQFFNYTIEKNKNEWGELLIDSLKEWWNEDNFGERPSGKWRHRKALWFLRPSRYNKIQETFRKAFKKQVESTSDSFLFDNECWDKDSRSELDECIGESLSGLPMLNWLLELLIQIPSKCDSNEVPSTEKKSNEVEQEEKTSPQGGEDENGTELLKEELEYCISYVEWKPLL</sequence>
<comment type="caution">
    <text evidence="2">The sequence shown here is derived from an EMBL/GenBank/DDBJ whole genome shotgun (WGS) entry which is preliminary data.</text>
</comment>
<feature type="non-terminal residue" evidence="2">
    <location>
        <position position="1"/>
    </location>
</feature>
<keyword evidence="3" id="KW-1185">Reference proteome</keyword>
<proteinExistence type="predicted"/>
<organism evidence="2 3">
    <name type="scientific">Reticulomyxa filosa</name>
    <dbReference type="NCBI Taxonomy" id="46433"/>
    <lineage>
        <taxon>Eukaryota</taxon>
        <taxon>Sar</taxon>
        <taxon>Rhizaria</taxon>
        <taxon>Retaria</taxon>
        <taxon>Foraminifera</taxon>
        <taxon>Monothalamids</taxon>
        <taxon>Reticulomyxidae</taxon>
        <taxon>Reticulomyxa</taxon>
    </lineage>
</organism>
<dbReference type="Proteomes" id="UP000023152">
    <property type="component" value="Unassembled WGS sequence"/>
</dbReference>
<reference evidence="2 3" key="1">
    <citation type="journal article" date="2013" name="Curr. Biol.">
        <title>The Genome of the Foraminiferan Reticulomyxa filosa.</title>
        <authorList>
            <person name="Glockner G."/>
            <person name="Hulsmann N."/>
            <person name="Schleicher M."/>
            <person name="Noegel A.A."/>
            <person name="Eichinger L."/>
            <person name="Gallinger C."/>
            <person name="Pawlowski J."/>
            <person name="Sierra R."/>
            <person name="Euteneuer U."/>
            <person name="Pillet L."/>
            <person name="Moustafa A."/>
            <person name="Platzer M."/>
            <person name="Groth M."/>
            <person name="Szafranski K."/>
            <person name="Schliwa M."/>
        </authorList>
    </citation>
    <scope>NUCLEOTIDE SEQUENCE [LARGE SCALE GENOMIC DNA]</scope>
</reference>
<feature type="region of interest" description="Disordered" evidence="1">
    <location>
        <begin position="442"/>
        <end position="474"/>
    </location>
</feature>
<dbReference type="AlphaFoldDB" id="X6LIX4"/>
<accession>X6LIX4</accession>
<feature type="compositionally biased region" description="Basic and acidic residues" evidence="1">
    <location>
        <begin position="448"/>
        <end position="462"/>
    </location>
</feature>
<evidence type="ECO:0000313" key="3">
    <source>
        <dbReference type="Proteomes" id="UP000023152"/>
    </source>
</evidence>